<dbReference type="Proteomes" id="UP000192257">
    <property type="component" value="Unassembled WGS sequence"/>
</dbReference>
<dbReference type="FunFam" id="3.40.50.2020:FF:000023">
    <property type="entry name" value="Probable uracil phosphoribosyltransferase"/>
    <property type="match status" value="1"/>
</dbReference>
<feature type="domain" description="Phosphoribosyltransferase" evidence="10">
    <location>
        <begin position="31"/>
        <end position="240"/>
    </location>
</feature>
<comment type="caution">
    <text evidence="11">The sequence shown here is derived from an EMBL/GenBank/DDBJ whole genome shotgun (WGS) entry which is preliminary data.</text>
</comment>
<protein>
    <recommendedName>
        <fullName evidence="4">uracil phosphoribosyltransferase</fullName>
        <ecNumber evidence="4">2.4.2.9</ecNumber>
    </recommendedName>
</protein>
<dbReference type="EMBL" id="NBCO01000001">
    <property type="protein sequence ID" value="ORC93516.1"/>
    <property type="molecule type" value="Genomic_DNA"/>
</dbReference>
<dbReference type="GO" id="GO:0004845">
    <property type="term" value="F:uracil phosphoribosyltransferase activity"/>
    <property type="evidence" value="ECO:0007669"/>
    <property type="project" value="UniProtKB-EC"/>
</dbReference>
<dbReference type="AlphaFoldDB" id="A0A1X0P9B6"/>
<proteinExistence type="inferred from homology"/>
<keyword evidence="6 11" id="KW-0328">Glycosyltransferase</keyword>
<sequence length="242" mass="27479">MTPEKTIKESKKVDFNEQALLKEFPTFHLIPQSEQLRFLFTIIRDKNTSRTDFVFYSQRIIRLVVEAGLELIPMCEKDVITPTGHTYHGCVPDKDGIIGISILRAGESMEPALRETCRGIRIGKILIQRDETTEDKRPDERYNYTKIPKDVASRHVLLLDPMIASGGSAIRATEILVRDHGVPEEKIIFLNLITCPEGIRRYMQKFPGVQVVTAAIDETLNADKYICPGLGDFGDRFFGTHE</sequence>
<dbReference type="VEuPathDB" id="TriTrypDB:TM35_000013930"/>
<accession>A0A1X0P9B6</accession>
<evidence type="ECO:0000256" key="3">
    <source>
        <dbReference type="ARBA" id="ARBA00009516"/>
    </source>
</evidence>
<evidence type="ECO:0000256" key="2">
    <source>
        <dbReference type="ARBA" id="ARBA00005180"/>
    </source>
</evidence>
<dbReference type="GO" id="GO:0008655">
    <property type="term" value="P:pyrimidine-containing compound salvage"/>
    <property type="evidence" value="ECO:0007669"/>
    <property type="project" value="UniProtKB-ARBA"/>
</dbReference>
<dbReference type="Pfam" id="PF14681">
    <property type="entry name" value="UPRTase"/>
    <property type="match status" value="1"/>
</dbReference>
<keyword evidence="7 11" id="KW-0808">Transferase</keyword>
<comment type="similarity">
    <text evidence="3">Belongs to the UPRTase family.</text>
</comment>
<keyword evidence="5" id="KW-0021">Allosteric enzyme</keyword>
<dbReference type="CDD" id="cd06223">
    <property type="entry name" value="PRTases_typeI"/>
    <property type="match status" value="1"/>
</dbReference>
<comment type="cofactor">
    <cofactor evidence="1">
        <name>Mg(2+)</name>
        <dbReference type="ChEBI" id="CHEBI:18420"/>
    </cofactor>
</comment>
<dbReference type="SUPFAM" id="SSF53271">
    <property type="entry name" value="PRTase-like"/>
    <property type="match status" value="1"/>
</dbReference>
<dbReference type="GeneID" id="39980854"/>
<keyword evidence="9" id="KW-0342">GTP-binding</keyword>
<evidence type="ECO:0000256" key="4">
    <source>
        <dbReference type="ARBA" id="ARBA00011894"/>
    </source>
</evidence>
<evidence type="ECO:0000256" key="9">
    <source>
        <dbReference type="ARBA" id="ARBA00023134"/>
    </source>
</evidence>
<name>A0A1X0P9B6_9TRYP</name>
<dbReference type="OrthoDB" id="106623at2759"/>
<keyword evidence="12" id="KW-1185">Reference proteome</keyword>
<evidence type="ECO:0000313" key="11">
    <source>
        <dbReference type="EMBL" id="ORC93516.1"/>
    </source>
</evidence>
<gene>
    <name evidence="11" type="ORF">TM35_000013930</name>
</gene>
<evidence type="ECO:0000256" key="8">
    <source>
        <dbReference type="ARBA" id="ARBA00022741"/>
    </source>
</evidence>
<dbReference type="NCBIfam" id="NF001097">
    <property type="entry name" value="PRK00129.1"/>
    <property type="match status" value="1"/>
</dbReference>
<evidence type="ECO:0000313" key="12">
    <source>
        <dbReference type="Proteomes" id="UP000192257"/>
    </source>
</evidence>
<evidence type="ECO:0000256" key="6">
    <source>
        <dbReference type="ARBA" id="ARBA00022676"/>
    </source>
</evidence>
<dbReference type="InterPro" id="IPR000836">
    <property type="entry name" value="PRTase_dom"/>
</dbReference>
<organism evidence="11 12">
    <name type="scientific">Trypanosoma theileri</name>
    <dbReference type="NCBI Taxonomy" id="67003"/>
    <lineage>
        <taxon>Eukaryota</taxon>
        <taxon>Discoba</taxon>
        <taxon>Euglenozoa</taxon>
        <taxon>Kinetoplastea</taxon>
        <taxon>Metakinetoplastina</taxon>
        <taxon>Trypanosomatida</taxon>
        <taxon>Trypanosomatidae</taxon>
        <taxon>Trypanosoma</taxon>
    </lineage>
</organism>
<dbReference type="EC" id="2.4.2.9" evidence="4"/>
<dbReference type="GO" id="GO:0005525">
    <property type="term" value="F:GTP binding"/>
    <property type="evidence" value="ECO:0007669"/>
    <property type="project" value="UniProtKB-KW"/>
</dbReference>
<dbReference type="STRING" id="67003.A0A1X0P9B6"/>
<evidence type="ECO:0000256" key="1">
    <source>
        <dbReference type="ARBA" id="ARBA00001946"/>
    </source>
</evidence>
<evidence type="ECO:0000256" key="5">
    <source>
        <dbReference type="ARBA" id="ARBA00022533"/>
    </source>
</evidence>
<comment type="pathway">
    <text evidence="2">Pyrimidine metabolism; UMP biosynthesis via salvage pathway; UMP from uracil: step 1/1.</text>
</comment>
<dbReference type="RefSeq" id="XP_028887582.1">
    <property type="nucleotide sequence ID" value="XM_029021074.1"/>
</dbReference>
<evidence type="ECO:0000259" key="10">
    <source>
        <dbReference type="Pfam" id="PF14681"/>
    </source>
</evidence>
<reference evidence="11 12" key="1">
    <citation type="submission" date="2017-03" db="EMBL/GenBank/DDBJ databases">
        <title>An alternative strategy for trypanosome survival in the mammalian bloodstream revealed through genome and transcriptome analysis of the ubiquitous bovine parasite Trypanosoma (Megatrypanum) theileri.</title>
        <authorList>
            <person name="Kelly S."/>
            <person name="Ivens A."/>
            <person name="Mott A."/>
            <person name="O'Neill E."/>
            <person name="Emms D."/>
            <person name="Macleod O."/>
            <person name="Voorheis P."/>
            <person name="Matthews J."/>
            <person name="Matthews K."/>
            <person name="Carrington M."/>
        </authorList>
    </citation>
    <scope>NUCLEOTIDE SEQUENCE [LARGE SCALE GENOMIC DNA]</scope>
    <source>
        <strain evidence="11">Edinburgh</strain>
    </source>
</reference>
<evidence type="ECO:0000256" key="7">
    <source>
        <dbReference type="ARBA" id="ARBA00022679"/>
    </source>
</evidence>
<keyword evidence="8" id="KW-0547">Nucleotide-binding</keyword>
<dbReference type="Gene3D" id="3.40.50.2020">
    <property type="match status" value="1"/>
</dbReference>
<dbReference type="InterPro" id="IPR029057">
    <property type="entry name" value="PRTase-like"/>
</dbReference>